<feature type="coiled-coil region" evidence="1">
    <location>
        <begin position="110"/>
        <end position="148"/>
    </location>
</feature>
<accession>A0AA48KZL3</accession>
<proteinExistence type="predicted"/>
<name>A0AA48KZL3_9FIRM</name>
<protein>
    <submittedName>
        <fullName evidence="2">Uncharacterized protein</fullName>
    </submittedName>
</protein>
<evidence type="ECO:0000313" key="2">
    <source>
        <dbReference type="EMBL" id="BED92399.1"/>
    </source>
</evidence>
<dbReference type="Proteomes" id="UP001335720">
    <property type="component" value="Chromosome"/>
</dbReference>
<reference evidence="2" key="1">
    <citation type="journal article" date="2023" name="ISME J.">
        <title>Emergence of putative energy parasites within Clostridia revealed by genome analysis of a novel endosymbiotic clade.</title>
        <authorList>
            <person name="Takahashi K."/>
            <person name="Kuwahara H."/>
            <person name="Horikawa Y."/>
            <person name="Izawa K."/>
            <person name="Kato D."/>
            <person name="Inagaki T."/>
            <person name="Yuki M."/>
            <person name="Ohkuma M."/>
            <person name="Hongoh Y."/>
        </authorList>
    </citation>
    <scope>NUCLEOTIDE SEQUENCE</scope>
    <source>
        <strain evidence="2">RsTa-C01</strain>
    </source>
</reference>
<keyword evidence="1" id="KW-0175">Coiled coil</keyword>
<dbReference type="KEGG" id="ptrh:RsTaC01_0105"/>
<organism evidence="2">
    <name type="scientific">Candidatus Paraimprobicoccus trichonymphae</name>
    <dbReference type="NCBI Taxonomy" id="3033793"/>
    <lineage>
        <taxon>Bacteria</taxon>
        <taxon>Bacillati</taxon>
        <taxon>Bacillota</taxon>
        <taxon>Clostridia</taxon>
        <taxon>Candidatus Paraimprobicoccus</taxon>
    </lineage>
</organism>
<dbReference type="EMBL" id="AP027925">
    <property type="protein sequence ID" value="BED92399.1"/>
    <property type="molecule type" value="Genomic_DNA"/>
</dbReference>
<gene>
    <name evidence="2" type="ORF">RsTaC01_0105</name>
</gene>
<dbReference type="AlphaFoldDB" id="A0AA48KZL3"/>
<evidence type="ECO:0000256" key="1">
    <source>
        <dbReference type="SAM" id="Coils"/>
    </source>
</evidence>
<sequence length="222" mass="26035">MTNDNLEFENIEIEDIVNKEEEVEISEVAREFHSKFVSSTKKGTKASLEDMEKLLGDILPYDSSLASDIKVLAYICQTDKSGMRNTLRKFFNSKPYKKFLRNFNTIVPKIKDLEDKKDKINSNDQKELEEINEKMKEKVEEIEVEVREFLVILLLWYHFNITETDGDIDSFNPMYVLDKIKIASRNKVRLSEETKKFLKSIKMKKLTRLLGKLPDNRGPEKD</sequence>